<sequence>MSEQTLTIVKENGESFVISTNENMRVLTFLPSSPFFNTVYEKVTGMDGSIDLGGSFDAQDSIKSRIFFRSKNIDAFYLFRNQIYDLFDSQEPFYIISSRTPEKRWNVKVAYKYEIEPKGNGKYGVFDIVFKSDSPFSESIYTTLESNSSEYVYNSSSFAIYNAGKKIDPRSPHTPLLITFKGASDKLRIINKTTGDEWTYNGKTTAEDVIRLDRVRSTKNSLSIVRDTNKKIISLNAGVNEVEITGATGAFSISFDFRFYYF</sequence>
<name>A0ABX5DNH6_9BACI</name>
<evidence type="ECO:0000259" key="1">
    <source>
        <dbReference type="Pfam" id="PF05709"/>
    </source>
</evidence>
<evidence type="ECO:0000313" key="2">
    <source>
        <dbReference type="EMBL" id="PRT35506.1"/>
    </source>
</evidence>
<feature type="domain" description="Siphovirus-type tail component RIFT-related" evidence="1">
    <location>
        <begin position="21"/>
        <end position="131"/>
    </location>
</feature>
<dbReference type="Gene3D" id="2.40.30.200">
    <property type="match status" value="1"/>
</dbReference>
<evidence type="ECO:0000313" key="3">
    <source>
        <dbReference type="Proteomes" id="UP000239236"/>
    </source>
</evidence>
<gene>
    <name evidence="2" type="ORF">C6357_28990</name>
</gene>
<dbReference type="Proteomes" id="UP000239236">
    <property type="component" value="Unassembled WGS sequence"/>
</dbReference>
<reference evidence="2 3" key="1">
    <citation type="submission" date="2018-03" db="EMBL/GenBank/DDBJ databases">
        <title>Genotypic and phenotypic analysis of antagonistic Bacillus spp. isolated from rhizosphere soil of plants in Tibet.</title>
        <authorList>
            <person name="Borriss R."/>
            <person name="Lasch P."/>
            <person name="Wu L."/>
            <person name="Wu H."/>
            <person name="Gao X."/>
        </authorList>
    </citation>
    <scope>NUCLEOTIDE SEQUENCE [LARGE SCALE GENOMIC DNA]</scope>
    <source>
        <strain evidence="2 3">NMSW16</strain>
    </source>
</reference>
<keyword evidence="3" id="KW-1185">Reference proteome</keyword>
<comment type="caution">
    <text evidence="2">The sequence shown here is derived from an EMBL/GenBank/DDBJ whole genome shotgun (WGS) entry which is preliminary data.</text>
</comment>
<accession>A0ABX5DNH6</accession>
<dbReference type="InterPro" id="IPR008841">
    <property type="entry name" value="Siphovirus-type_tail_N"/>
</dbReference>
<organism evidence="2 3">
    <name type="scientific">Bacillus wiedmannii</name>
    <dbReference type="NCBI Taxonomy" id="1890302"/>
    <lineage>
        <taxon>Bacteria</taxon>
        <taxon>Bacillati</taxon>
        <taxon>Bacillota</taxon>
        <taxon>Bacilli</taxon>
        <taxon>Bacillales</taxon>
        <taxon>Bacillaceae</taxon>
        <taxon>Bacillus</taxon>
        <taxon>Bacillus cereus group</taxon>
    </lineage>
</organism>
<protein>
    <submittedName>
        <fullName evidence="2">Phage tail family protein</fullName>
    </submittedName>
</protein>
<dbReference type="RefSeq" id="WP_106102803.1">
    <property type="nucleotide sequence ID" value="NZ_PVRR01000015.1"/>
</dbReference>
<dbReference type="Pfam" id="PF05709">
    <property type="entry name" value="Sipho_tail"/>
    <property type="match status" value="1"/>
</dbReference>
<dbReference type="EMBL" id="PVRR01000015">
    <property type="protein sequence ID" value="PRT35506.1"/>
    <property type="molecule type" value="Genomic_DNA"/>
</dbReference>
<proteinExistence type="predicted"/>